<gene>
    <name evidence="5" type="primary">LOC4817048</name>
</gene>
<dbReference type="InterPro" id="IPR008472">
    <property type="entry name" value="DUF753"/>
</dbReference>
<feature type="chain" id="PRO_5026234202" evidence="2">
    <location>
        <begin position="22"/>
        <end position="369"/>
    </location>
</feature>
<evidence type="ECO:0000313" key="5">
    <source>
        <dbReference type="RefSeq" id="XP_001356885.4"/>
    </source>
</evidence>
<feature type="compositionally biased region" description="Basic and acidic residues" evidence="1">
    <location>
        <begin position="181"/>
        <end position="192"/>
    </location>
</feature>
<feature type="compositionally biased region" description="Low complexity" evidence="1">
    <location>
        <begin position="193"/>
        <end position="203"/>
    </location>
</feature>
<dbReference type="KEGG" id="dpo:4817048"/>
<dbReference type="InParanoid" id="A0A6I8UKF5"/>
<dbReference type="ExpressionAtlas" id="A0A6I8UKF5">
    <property type="expression patterns" value="baseline"/>
</dbReference>
<name>A0A6I8UKF5_DROPS</name>
<feature type="domain" description="DUF753" evidence="3">
    <location>
        <begin position="267"/>
        <end position="337"/>
    </location>
</feature>
<organism evidence="4 5">
    <name type="scientific">Drosophila pseudoobscura pseudoobscura</name>
    <name type="common">Fruit fly</name>
    <dbReference type="NCBI Taxonomy" id="46245"/>
    <lineage>
        <taxon>Eukaryota</taxon>
        <taxon>Metazoa</taxon>
        <taxon>Ecdysozoa</taxon>
        <taxon>Arthropoda</taxon>
        <taxon>Hexapoda</taxon>
        <taxon>Insecta</taxon>
        <taxon>Pterygota</taxon>
        <taxon>Neoptera</taxon>
        <taxon>Endopterygota</taxon>
        <taxon>Diptera</taxon>
        <taxon>Brachycera</taxon>
        <taxon>Muscomorpha</taxon>
        <taxon>Ephydroidea</taxon>
        <taxon>Drosophilidae</taxon>
        <taxon>Drosophila</taxon>
        <taxon>Sophophora</taxon>
    </lineage>
</organism>
<evidence type="ECO:0000313" key="4">
    <source>
        <dbReference type="Proteomes" id="UP000001819"/>
    </source>
</evidence>
<feature type="region of interest" description="Disordered" evidence="1">
    <location>
        <begin position="34"/>
        <end position="257"/>
    </location>
</feature>
<accession>A0A6I8UKF5</accession>
<dbReference type="Proteomes" id="UP000001819">
    <property type="component" value="Chromosome 4"/>
</dbReference>
<sequence>MQTKQLLLWIALTVLLHWTEAQEDNIHELSVNAATEQTPEMEAGTTLSEPKELKSSEMQEQNDKNSTANESGDDKPKESSMGTADMPSSGEHLDLGPQSEADKQPESSMGSADMPSSGEQLDLGGQSEADKEEPPAEKPPMDTEDIPTKEEEKDPDEPSKGTLDIPFAGEQTEPPMGESEIPAHPKPVESEHTGTSTETTESTENTDKDKPATETEAPPHPPAEDYQDDAPHEEPTEPAPATTQPTPATTTPPPTSALPVPLFPSISCFSCSNCKEKPKNRTKCASTPGKRNGCLTFVKNDEKLVLRGCISELAESGHNYCKSNAKGCEMCYENDCNAKEVTLSNAAAAPLLGSALIWGICILRCLVTM</sequence>
<evidence type="ECO:0000256" key="2">
    <source>
        <dbReference type="SAM" id="SignalP"/>
    </source>
</evidence>
<dbReference type="Pfam" id="PF05444">
    <property type="entry name" value="DUF753"/>
    <property type="match status" value="1"/>
</dbReference>
<feature type="compositionally biased region" description="Basic and acidic residues" evidence="1">
    <location>
        <begin position="49"/>
        <end position="63"/>
    </location>
</feature>
<keyword evidence="2" id="KW-0732">Signal</keyword>
<dbReference type="CDD" id="cd00117">
    <property type="entry name" value="TFP"/>
    <property type="match status" value="1"/>
</dbReference>
<proteinExistence type="predicted"/>
<feature type="signal peptide" evidence="2">
    <location>
        <begin position="1"/>
        <end position="21"/>
    </location>
</feature>
<feature type="compositionally biased region" description="Low complexity" evidence="1">
    <location>
        <begin position="239"/>
        <end position="249"/>
    </location>
</feature>
<reference evidence="5" key="1">
    <citation type="submission" date="2025-08" db="UniProtKB">
        <authorList>
            <consortium name="RefSeq"/>
        </authorList>
    </citation>
    <scope>IDENTIFICATION</scope>
    <source>
        <strain evidence="5">MV-25-SWS-2005</strain>
        <tissue evidence="5">Whole body</tissue>
    </source>
</reference>
<evidence type="ECO:0000256" key="1">
    <source>
        <dbReference type="SAM" id="MobiDB-lite"/>
    </source>
</evidence>
<dbReference type="RefSeq" id="XP_001356885.4">
    <property type="nucleotide sequence ID" value="XM_001356849.4"/>
</dbReference>
<protein>
    <submittedName>
        <fullName evidence="5">Fibrous sheath CABYR-binding protein</fullName>
    </submittedName>
</protein>
<feature type="compositionally biased region" description="Basic and acidic residues" evidence="1">
    <location>
        <begin position="128"/>
        <end position="159"/>
    </location>
</feature>
<dbReference type="AlphaFoldDB" id="A0A6I8UKF5"/>
<evidence type="ECO:0000259" key="3">
    <source>
        <dbReference type="Pfam" id="PF05444"/>
    </source>
</evidence>
<keyword evidence="4" id="KW-1185">Reference proteome</keyword>